<protein>
    <submittedName>
        <fullName evidence="1">Uncharacterized protein</fullName>
    </submittedName>
</protein>
<accession>A0ACC3NB11</accession>
<dbReference type="Proteomes" id="UP001281147">
    <property type="component" value="Unassembled WGS sequence"/>
</dbReference>
<reference evidence="1" key="1">
    <citation type="submission" date="2023-07" db="EMBL/GenBank/DDBJ databases">
        <title>Black Yeasts Isolated from many extreme environments.</title>
        <authorList>
            <person name="Coleine C."/>
            <person name="Stajich J.E."/>
            <person name="Selbmann L."/>
        </authorList>
    </citation>
    <scope>NUCLEOTIDE SEQUENCE</scope>
    <source>
        <strain evidence="1">CCFEE 5714</strain>
    </source>
</reference>
<evidence type="ECO:0000313" key="1">
    <source>
        <dbReference type="EMBL" id="KAK3712001.1"/>
    </source>
</evidence>
<sequence>MSLSAAVLAVSPIDASRWTHHRVAVRPEVDPLDAGGEYGIRIHYVSCLPPPQAEKKGVILLIHGFPQTWYHFRHVITPLSNAGYHVIVPDYRGAGESTKTSQYEAVFTKDVMAADLHILLHEKMEITEKVHVVGHDIGGMVAHAYAVQFPEHTASVCWGECPLPGSKIYQERKATTQFWHFVFHSIPDLPEVLIAGKVREYQKHFFDRLRQNPAAFTPNDLDVYATAYSASGAMRCGLNVYRAFERDSVHNSQWVKDKGKSEVRCLALWGDASFAMKEDALAMCEEFYCNSDFTDVKDCGHWIAEEQPGQFIDRVLKWVEKK</sequence>
<comment type="caution">
    <text evidence="1">The sequence shown here is derived from an EMBL/GenBank/DDBJ whole genome shotgun (WGS) entry which is preliminary data.</text>
</comment>
<keyword evidence="2" id="KW-1185">Reference proteome</keyword>
<organism evidence="1 2">
    <name type="scientific">Vermiconidia calcicola</name>
    <dbReference type="NCBI Taxonomy" id="1690605"/>
    <lineage>
        <taxon>Eukaryota</taxon>
        <taxon>Fungi</taxon>
        <taxon>Dikarya</taxon>
        <taxon>Ascomycota</taxon>
        <taxon>Pezizomycotina</taxon>
        <taxon>Dothideomycetes</taxon>
        <taxon>Dothideomycetidae</taxon>
        <taxon>Mycosphaerellales</taxon>
        <taxon>Extremaceae</taxon>
        <taxon>Vermiconidia</taxon>
    </lineage>
</organism>
<proteinExistence type="predicted"/>
<name>A0ACC3NB11_9PEZI</name>
<evidence type="ECO:0000313" key="2">
    <source>
        <dbReference type="Proteomes" id="UP001281147"/>
    </source>
</evidence>
<dbReference type="EMBL" id="JAUTXU010000072">
    <property type="protein sequence ID" value="KAK3712001.1"/>
    <property type="molecule type" value="Genomic_DNA"/>
</dbReference>
<gene>
    <name evidence="1" type="ORF">LTR37_009313</name>
</gene>